<comment type="subcellular location">
    <subcellularLocation>
        <location evidence="1">Nucleus</location>
    </subcellularLocation>
</comment>
<dbReference type="GO" id="GO:0008270">
    <property type="term" value="F:zinc ion binding"/>
    <property type="evidence" value="ECO:0007669"/>
    <property type="project" value="UniProtKB-UniRule"/>
</dbReference>
<dbReference type="OMA" id="NHEKVHG"/>
<feature type="domain" description="C2H2-type" evidence="12">
    <location>
        <begin position="613"/>
        <end position="640"/>
    </location>
</feature>
<evidence type="ECO:0000256" key="9">
    <source>
        <dbReference type="PROSITE-ProRule" id="PRU00042"/>
    </source>
</evidence>
<dbReference type="Pfam" id="PF13912">
    <property type="entry name" value="zf-C2H2_6"/>
    <property type="match status" value="5"/>
</dbReference>
<reference evidence="14" key="1">
    <citation type="submission" date="2022-01" db="UniProtKB">
        <authorList>
            <consortium name="EnsemblMetazoa"/>
        </authorList>
    </citation>
    <scope>IDENTIFICATION</scope>
</reference>
<feature type="region of interest" description="Disordered" evidence="11">
    <location>
        <begin position="157"/>
        <end position="202"/>
    </location>
</feature>
<dbReference type="PANTHER" id="PTHR47772:SF12">
    <property type="entry name" value="RB-ASSOCIATED KRAB ZINC FINGER-RELATED"/>
    <property type="match status" value="1"/>
</dbReference>
<feature type="binding site" evidence="10">
    <location>
        <position position="6"/>
    </location>
    <ligand>
        <name>Zn(2+)</name>
        <dbReference type="ChEBI" id="CHEBI:29105"/>
    </ligand>
</feature>
<dbReference type="Proteomes" id="UP000494040">
    <property type="component" value="Unassembled WGS sequence"/>
</dbReference>
<dbReference type="PROSITE" id="PS50157">
    <property type="entry name" value="ZINC_FINGER_C2H2_2"/>
    <property type="match status" value="10"/>
</dbReference>
<feature type="binding site" evidence="10">
    <location>
        <position position="9"/>
    </location>
    <ligand>
        <name>Zn(2+)</name>
        <dbReference type="ChEBI" id="CHEBI:29105"/>
    </ligand>
</feature>
<keyword evidence="8" id="KW-0539">Nucleus</keyword>
<dbReference type="InterPro" id="IPR036236">
    <property type="entry name" value="Znf_C2H2_sf"/>
</dbReference>
<feature type="region of interest" description="Disordered" evidence="11">
    <location>
        <begin position="515"/>
        <end position="540"/>
    </location>
</feature>
<feature type="domain" description="C2H2-type" evidence="12">
    <location>
        <begin position="1191"/>
        <end position="1222"/>
    </location>
</feature>
<evidence type="ECO:0000313" key="15">
    <source>
        <dbReference type="Proteomes" id="UP000494040"/>
    </source>
</evidence>
<keyword evidence="7" id="KW-0804">Transcription</keyword>
<feature type="binding site" evidence="10">
    <location>
        <position position="55"/>
    </location>
    <ligand>
        <name>Zn(2+)</name>
        <dbReference type="ChEBI" id="CHEBI:29105"/>
    </ligand>
</feature>
<dbReference type="OrthoDB" id="5860767at2759"/>
<dbReference type="SUPFAM" id="SSF57667">
    <property type="entry name" value="beta-beta-alpha zinc fingers"/>
    <property type="match status" value="4"/>
</dbReference>
<evidence type="ECO:0000256" key="1">
    <source>
        <dbReference type="ARBA" id="ARBA00004123"/>
    </source>
</evidence>
<dbReference type="PANTHER" id="PTHR47772">
    <property type="entry name" value="ZINC FINGER PROTEIN 200"/>
    <property type="match status" value="1"/>
</dbReference>
<feature type="region of interest" description="Disordered" evidence="11">
    <location>
        <begin position="395"/>
        <end position="484"/>
    </location>
</feature>
<feature type="domain" description="C2H2-type" evidence="12">
    <location>
        <begin position="824"/>
        <end position="846"/>
    </location>
</feature>
<feature type="domain" description="C2H2-type" evidence="12">
    <location>
        <begin position="1253"/>
        <end position="1280"/>
    </location>
</feature>
<evidence type="ECO:0000313" key="14">
    <source>
        <dbReference type="EnsemblMetazoa" id="XP_014244143.1"/>
    </source>
</evidence>
<feature type="compositionally biased region" description="Basic and acidic residues" evidence="11">
    <location>
        <begin position="395"/>
        <end position="405"/>
    </location>
</feature>
<feature type="compositionally biased region" description="Polar residues" evidence="11">
    <location>
        <begin position="342"/>
        <end position="380"/>
    </location>
</feature>
<dbReference type="GO" id="GO:0005634">
    <property type="term" value="C:nucleus"/>
    <property type="evidence" value="ECO:0007669"/>
    <property type="project" value="UniProtKB-SubCell"/>
</dbReference>
<dbReference type="Gene3D" id="3.40.1800.20">
    <property type="match status" value="1"/>
</dbReference>
<dbReference type="InterPro" id="IPR050636">
    <property type="entry name" value="C2H2-ZF_domain-containing"/>
</dbReference>
<keyword evidence="5 10" id="KW-0862">Zinc</keyword>
<evidence type="ECO:0000256" key="7">
    <source>
        <dbReference type="ARBA" id="ARBA00023163"/>
    </source>
</evidence>
<evidence type="ECO:0000256" key="5">
    <source>
        <dbReference type="ARBA" id="ARBA00022833"/>
    </source>
</evidence>
<evidence type="ECO:0000256" key="8">
    <source>
        <dbReference type="ARBA" id="ARBA00023242"/>
    </source>
</evidence>
<evidence type="ECO:0000256" key="6">
    <source>
        <dbReference type="ARBA" id="ARBA00023015"/>
    </source>
</evidence>
<feature type="region of interest" description="Disordered" evidence="11">
    <location>
        <begin position="214"/>
        <end position="380"/>
    </location>
</feature>
<dbReference type="PROSITE" id="PS00028">
    <property type="entry name" value="ZINC_FINGER_C2H2_1"/>
    <property type="match status" value="10"/>
</dbReference>
<dbReference type="Pfam" id="PF07776">
    <property type="entry name" value="zf-AD"/>
    <property type="match status" value="1"/>
</dbReference>
<keyword evidence="3" id="KW-0677">Repeat</keyword>
<evidence type="ECO:0000256" key="4">
    <source>
        <dbReference type="ARBA" id="ARBA00022771"/>
    </source>
</evidence>
<evidence type="ECO:0000256" key="2">
    <source>
        <dbReference type="ARBA" id="ARBA00022723"/>
    </source>
</evidence>
<dbReference type="GeneID" id="106663655"/>
<evidence type="ECO:0000259" key="12">
    <source>
        <dbReference type="PROSITE" id="PS50157"/>
    </source>
</evidence>
<evidence type="ECO:0000256" key="11">
    <source>
        <dbReference type="SAM" id="MobiDB-lite"/>
    </source>
</evidence>
<feature type="domain" description="ZAD" evidence="13">
    <location>
        <begin position="4"/>
        <end position="79"/>
    </location>
</feature>
<feature type="domain" description="C2H2-type" evidence="12">
    <location>
        <begin position="922"/>
        <end position="941"/>
    </location>
</feature>
<dbReference type="SUPFAM" id="SSF57716">
    <property type="entry name" value="Glucocorticoid receptor-like (DNA-binding domain)"/>
    <property type="match status" value="1"/>
</dbReference>
<feature type="compositionally biased region" description="Basic and acidic residues" evidence="11">
    <location>
        <begin position="229"/>
        <end position="249"/>
    </location>
</feature>
<keyword evidence="4 9" id="KW-0863">Zinc-finger</keyword>
<accession>A0A8I6RDL3</accession>
<feature type="binding site" evidence="10">
    <location>
        <position position="52"/>
    </location>
    <ligand>
        <name>Zn(2+)</name>
        <dbReference type="ChEBI" id="CHEBI:29105"/>
    </ligand>
</feature>
<protein>
    <submittedName>
        <fullName evidence="14">Uncharacterized protein</fullName>
    </submittedName>
</protein>
<keyword evidence="2 10" id="KW-0479">Metal-binding</keyword>
<feature type="domain" description="C2H2-type" evidence="12">
    <location>
        <begin position="1044"/>
        <end position="1074"/>
    </location>
</feature>
<evidence type="ECO:0000259" key="13">
    <source>
        <dbReference type="PROSITE" id="PS51915"/>
    </source>
</evidence>
<evidence type="ECO:0000256" key="10">
    <source>
        <dbReference type="PROSITE-ProRule" id="PRU01263"/>
    </source>
</evidence>
<dbReference type="InterPro" id="IPR012934">
    <property type="entry name" value="Znf_AD"/>
</dbReference>
<dbReference type="InterPro" id="IPR013087">
    <property type="entry name" value="Znf_C2H2_type"/>
</dbReference>
<feature type="compositionally biased region" description="Polar residues" evidence="11">
    <location>
        <begin position="454"/>
        <end position="484"/>
    </location>
</feature>
<keyword evidence="6" id="KW-0805">Transcription regulation</keyword>
<feature type="domain" description="C2H2-type" evidence="12">
    <location>
        <begin position="965"/>
        <end position="993"/>
    </location>
</feature>
<organism evidence="14 15">
    <name type="scientific">Cimex lectularius</name>
    <name type="common">Bed bug</name>
    <name type="synonym">Acanthia lectularia</name>
    <dbReference type="NCBI Taxonomy" id="79782"/>
    <lineage>
        <taxon>Eukaryota</taxon>
        <taxon>Metazoa</taxon>
        <taxon>Ecdysozoa</taxon>
        <taxon>Arthropoda</taxon>
        <taxon>Hexapoda</taxon>
        <taxon>Insecta</taxon>
        <taxon>Pterygota</taxon>
        <taxon>Neoptera</taxon>
        <taxon>Paraneoptera</taxon>
        <taxon>Hemiptera</taxon>
        <taxon>Heteroptera</taxon>
        <taxon>Panheteroptera</taxon>
        <taxon>Cimicomorpha</taxon>
        <taxon>Cimicidae</taxon>
        <taxon>Cimex</taxon>
    </lineage>
</organism>
<feature type="domain" description="C2H2-type" evidence="12">
    <location>
        <begin position="1463"/>
        <end position="1485"/>
    </location>
</feature>
<feature type="compositionally biased region" description="Polar residues" evidence="11">
    <location>
        <begin position="406"/>
        <end position="437"/>
    </location>
</feature>
<dbReference type="RefSeq" id="XP_014244143.1">
    <property type="nucleotide sequence ID" value="XM_014388657.2"/>
</dbReference>
<dbReference type="SMART" id="SM00355">
    <property type="entry name" value="ZnF_C2H2"/>
    <property type="match status" value="14"/>
</dbReference>
<proteinExistence type="predicted"/>
<dbReference type="Gene3D" id="3.30.160.60">
    <property type="entry name" value="Classic Zinc Finger"/>
    <property type="match status" value="6"/>
</dbReference>
<feature type="compositionally biased region" description="Basic and acidic residues" evidence="11">
    <location>
        <begin position="267"/>
        <end position="278"/>
    </location>
</feature>
<feature type="compositionally biased region" description="Basic and acidic residues" evidence="11">
    <location>
        <begin position="313"/>
        <end position="341"/>
    </location>
</feature>
<feature type="domain" description="C2H2-type" evidence="12">
    <location>
        <begin position="766"/>
        <end position="794"/>
    </location>
</feature>
<keyword evidence="15" id="KW-1185">Reference proteome</keyword>
<feature type="compositionally biased region" description="Basic and acidic residues" evidence="11">
    <location>
        <begin position="285"/>
        <end position="296"/>
    </location>
</feature>
<dbReference type="EnsemblMetazoa" id="XM_014388657.2">
    <property type="protein sequence ID" value="XP_014244143.1"/>
    <property type="gene ID" value="LOC106663655"/>
</dbReference>
<dbReference type="KEGG" id="clec:106663655"/>
<sequence length="1500" mass="169878">MSAAVCRLCLNTNEVLPIFDEDGNQNDDVSQKIFDCVAIQVSKDNVLPTVICADCLGSVNTWYLFKQKCHQTQAQLLSMFKKELGEDLSHENVRVNGNASPAGKRPTEVVYLSDTDDECDADNDVTCLSPAAVSIISLNDDEASFQGVEDAEKVNKIPEKAKENDENDQAELVNSKNSVDRQPVESGHSNDSNVDKDNRINSNATEEMVVKTMGDEQSLVNGQDPSCVDVRKKDNMHDVLVDPDEKTEMSDTSIEPNIDDIVSDMLELNRKSMREEKGNNCYSDSKGDSPTEKEDSAEPMETEEISSSVEMNKIQKDSETSDKSEELISEDKSDENAKDTNESNVTSTIQSSNLQNTDRSNSVDLANQQKEFQNLSMIRIESTVSISYDAFDDSEKRGEITENSDKQNTQSCAKDNSEEQSNVNPSVEETPLVSTSEQETEDAFDEGHADESVSVISDESTTAEINPQDKQAPDSTVITPENTTIDLPVPAACIKQEPVDPEYAAAEEFRSVQIKSEPISGDEQETNADSEGVQDQVDDPNLDMGNKSCLICKYRFTTCQSLIRHGKTKAHQAMLLSGIKREGNITIHPKSLLKQALIRKRRRKGPFYRPKRYVCKECNVVFSSSSSLARHNRCHDKLKLRVNCEMTDDPLDVEPETSDEMIPDIKHLADERDYICPMPNCNYSCKEGATLLTHMTSHGINKIKNQNLPKSSPSQVVPKVEMKEYRCDYHDVVFYDRRGYGNHLRTCKFGVPLPRETPENSSPKYFCCKLCNLKFASKEVHLNHLRVYHRGPLPENAQTQQQQIQKASFLARASQLKNRRQNAYCCKTCGKKFNFLYSLNYHLKSHQQVTTSAAPQVTTCKICKKSFQTYKVYRVHIKSHFLPPGSRKLFCSKCFKIFDTRSEIGLHRSRGQCKVINKLKIFTCSVCNTSFKEQEELNRHKENDCIPPSAGSSNSPWLPTNEETNTCNLCNKSFSNFANLKRHCMMVHRMSQPAFQTIVVNYPKEDNESETDVKVTVKQEVDETKDENVQDAQSAQNPQSEEMFSCNYCDKSFRLQRILTLHLNNFCRNSPNRPKCGHCGMFVTKKGCEGCAKSNEAAMNQNEQYYMGMSSMGEHPLQAIAGSSSSAETQLYSCPIGKMSFTNEKSMLRHYSYCNGECTNVINCSNCGKGFKTLKFLETHTCIKNKKPYRYNCIKCMRSFSRKNYLVNHESKCIGYSLDDGPLDQSSLVDIKPNITNSPKLDQTPVSSTTDVFRCDLCPKVFQSLKGIAGHKWVHKPRNKLNRVQTFECKFCMKDNIILSQLYPHNYKCIRAVLMSQDFTSCPDCDSFFSREDGSKELAAKVQNHVIMCYRIPYYKNQDQSENSPKLLCCYCGYAFSSVESLTAHKTEHMRMKKMKTMTQVRPRKKIKTNNSQALGVHFLDNFIEEEVPQDDESQIEEVDGAEYMEYEQTDDYTDSSISDQPYNCSVCSRQFSDVDKLINHEKVHGIVQKTMQDEIEMLN</sequence>
<name>A0A8I6RDL3_CIMLE</name>
<feature type="domain" description="C2H2-type" evidence="12">
    <location>
        <begin position="1367"/>
        <end position="1394"/>
    </location>
</feature>
<dbReference type="PROSITE" id="PS51915">
    <property type="entry name" value="ZAD"/>
    <property type="match status" value="1"/>
</dbReference>
<evidence type="ECO:0000256" key="3">
    <source>
        <dbReference type="ARBA" id="ARBA00022737"/>
    </source>
</evidence>
<dbReference type="SMART" id="SM00868">
    <property type="entry name" value="zf-AD"/>
    <property type="match status" value="2"/>
</dbReference>